<reference evidence="1" key="1">
    <citation type="journal article" date="2014" name="Nat. Genet.">
        <title>Genome and transcriptome of the porcine whipworm Trichuris suis.</title>
        <authorList>
            <person name="Jex A.R."/>
            <person name="Nejsum P."/>
            <person name="Schwarz E.M."/>
            <person name="Hu L."/>
            <person name="Young N.D."/>
            <person name="Hall R.S."/>
            <person name="Korhonen P.K."/>
            <person name="Liao S."/>
            <person name="Thamsborg S."/>
            <person name="Xia J."/>
            <person name="Xu P."/>
            <person name="Wang S."/>
            <person name="Scheerlinck J.P."/>
            <person name="Hofmann A."/>
            <person name="Sternberg P.W."/>
            <person name="Wang J."/>
            <person name="Gasser R.B."/>
        </authorList>
    </citation>
    <scope>NUCLEOTIDE SEQUENCE [LARGE SCALE GENOMIC DNA]</scope>
    <source>
        <strain evidence="1">DCEP-RM93F</strain>
    </source>
</reference>
<dbReference type="EMBL" id="KL367573">
    <property type="protein sequence ID" value="KFD63470.1"/>
    <property type="molecule type" value="Genomic_DNA"/>
</dbReference>
<gene>
    <name evidence="1" type="ORF">M514_24396</name>
</gene>
<name>A0A085N1X4_9BILA</name>
<evidence type="ECO:0008006" key="2">
    <source>
        <dbReference type="Google" id="ProtNLM"/>
    </source>
</evidence>
<proteinExistence type="predicted"/>
<dbReference type="AlphaFoldDB" id="A0A085N1X4"/>
<organism evidence="1">
    <name type="scientific">Trichuris suis</name>
    <name type="common">pig whipworm</name>
    <dbReference type="NCBI Taxonomy" id="68888"/>
    <lineage>
        <taxon>Eukaryota</taxon>
        <taxon>Metazoa</taxon>
        <taxon>Ecdysozoa</taxon>
        <taxon>Nematoda</taxon>
        <taxon>Enoplea</taxon>
        <taxon>Dorylaimia</taxon>
        <taxon>Trichinellida</taxon>
        <taxon>Trichuridae</taxon>
        <taxon>Trichuris</taxon>
    </lineage>
</organism>
<dbReference type="PANTHER" id="PTHR21301:SF10">
    <property type="entry name" value="REVERSE TRANSCRIPTASE DOMAIN-CONTAINING PROTEIN"/>
    <property type="match status" value="1"/>
</dbReference>
<dbReference type="Proteomes" id="UP000030758">
    <property type="component" value="Unassembled WGS sequence"/>
</dbReference>
<sequence length="467" mass="53376">MADVQCLFEFPESEERFMVHLCDGDLVIWIKACHHVLHNDRRADRLFHDLPWIFPLRASFCDCNLTSAPLFSCSVRADRGPVLAKPVRHSVPCFANVGSPAAAPNAVDRFGPFLSEQLQFVRTTFEERTKLNPHHLTGLVQFCMEQGVYFRCKGSYFSQTKGTPMGSPLSPILAEVFTEHLEVTAFPAGIGSHHLKLFKRYVDDIFSVIKKATERLLLEHLNCLFPQQISFTMEVESMKKLPFLDVLVRGVPKRRAQLRRTLRYNDYPTRLTDVSIDRWLRRAQDQTTPVNQEEPQRSRTVLPYFPGLGDKIRRISKTIGFAVFFKSSTNLRSILRSDKVKLSAEERPGAVYNVRCGCGATYIGETGHTVAHRFRQHRTAISAYRTAEKRAEVRLQSQKDARRGKIQGRSWKRRSALRSLWSTWWHAFIQMTRSPSQRCTMNLSSDSGNSKRHCTSAITVASIETKG</sequence>
<protein>
    <recommendedName>
        <fullName evidence="2">Reverse transcriptase domain-containing protein</fullName>
    </recommendedName>
</protein>
<accession>A0A085N1X4</accession>
<dbReference type="PANTHER" id="PTHR21301">
    <property type="entry name" value="REVERSE TRANSCRIPTASE"/>
    <property type="match status" value="1"/>
</dbReference>
<evidence type="ECO:0000313" key="1">
    <source>
        <dbReference type="EMBL" id="KFD63470.1"/>
    </source>
</evidence>